<dbReference type="Proteomes" id="UP000007161">
    <property type="component" value="Chromosome"/>
</dbReference>
<proteinExistence type="predicted"/>
<organism evidence="2 3">
    <name type="scientific">Marinitoga piezophila (strain DSM 14283 / JCM 11233 / KA3)</name>
    <dbReference type="NCBI Taxonomy" id="443254"/>
    <lineage>
        <taxon>Bacteria</taxon>
        <taxon>Thermotogati</taxon>
        <taxon>Thermotogota</taxon>
        <taxon>Thermotogae</taxon>
        <taxon>Petrotogales</taxon>
        <taxon>Petrotogaceae</taxon>
        <taxon>Marinitoga</taxon>
    </lineage>
</organism>
<dbReference type="SMART" id="SM00481">
    <property type="entry name" value="POLIIIAc"/>
    <property type="match status" value="1"/>
</dbReference>
<dbReference type="PANTHER" id="PTHR42924">
    <property type="entry name" value="EXONUCLEASE"/>
    <property type="match status" value="1"/>
</dbReference>
<dbReference type="RefSeq" id="WP_014296843.1">
    <property type="nucleotide sequence ID" value="NC_016751.1"/>
</dbReference>
<name>H2J3F6_MARPK</name>
<dbReference type="GO" id="GO:0035312">
    <property type="term" value="F:5'-3' DNA exonuclease activity"/>
    <property type="evidence" value="ECO:0007669"/>
    <property type="project" value="TreeGrafter"/>
</dbReference>
<dbReference type="STRING" id="443254.Marpi_1372"/>
<evidence type="ECO:0000313" key="3">
    <source>
        <dbReference type="Proteomes" id="UP000007161"/>
    </source>
</evidence>
<dbReference type="InterPro" id="IPR052018">
    <property type="entry name" value="PHP_domain"/>
</dbReference>
<dbReference type="PANTHER" id="PTHR42924:SF3">
    <property type="entry name" value="POLYMERASE_HISTIDINOL PHOSPHATASE N-TERMINAL DOMAIN-CONTAINING PROTEIN"/>
    <property type="match status" value="1"/>
</dbReference>
<dbReference type="Gene3D" id="3.20.20.140">
    <property type="entry name" value="Metal-dependent hydrolases"/>
    <property type="match status" value="1"/>
</dbReference>
<dbReference type="GO" id="GO:0004534">
    <property type="term" value="F:5'-3' RNA exonuclease activity"/>
    <property type="evidence" value="ECO:0007669"/>
    <property type="project" value="TreeGrafter"/>
</dbReference>
<accession>H2J3F6</accession>
<reference evidence="2 3" key="1">
    <citation type="journal article" date="2012" name="J. Bacteriol.">
        <title>Complete Genome Sequence of the Thermophilic, Piezophilic, Heterotrophic Bacterium Marinitoga piezophila KA3.</title>
        <authorList>
            <person name="Lucas S."/>
            <person name="Han J."/>
            <person name="Lapidus A."/>
            <person name="Cheng J.F."/>
            <person name="Goodwin L.A."/>
            <person name="Pitluck S."/>
            <person name="Peters L."/>
            <person name="Mikhailova N."/>
            <person name="Teshima H."/>
            <person name="Detter J.C."/>
            <person name="Han C."/>
            <person name="Tapia R."/>
            <person name="Land M."/>
            <person name="Hauser L."/>
            <person name="Kyrpides N.C."/>
            <person name="Ivanova N."/>
            <person name="Pagani I."/>
            <person name="Vannier P."/>
            <person name="Oger P."/>
            <person name="Bartlett D.H."/>
            <person name="Noll K.M."/>
            <person name="Woyke T."/>
            <person name="Jebbar M."/>
        </authorList>
    </citation>
    <scope>NUCLEOTIDE SEQUENCE [LARGE SCALE GENOMIC DNA]</scope>
    <source>
        <strain evidence="3">DSM 14283 / JCM 11233 / KA3</strain>
    </source>
</reference>
<dbReference type="CDD" id="cd07438">
    <property type="entry name" value="PHP_HisPPase_AMP"/>
    <property type="match status" value="1"/>
</dbReference>
<evidence type="ECO:0000259" key="1">
    <source>
        <dbReference type="SMART" id="SM00481"/>
    </source>
</evidence>
<dbReference type="OrthoDB" id="9804333at2"/>
<feature type="domain" description="Polymerase/histidinol phosphatase N-terminal" evidence="1">
    <location>
        <begin position="3"/>
        <end position="68"/>
    </location>
</feature>
<dbReference type="eggNOG" id="COG0613">
    <property type="taxonomic scope" value="Bacteria"/>
</dbReference>
<keyword evidence="3" id="KW-1185">Reference proteome</keyword>
<dbReference type="InterPro" id="IPR004013">
    <property type="entry name" value="PHP_dom"/>
</dbReference>
<dbReference type="Pfam" id="PF02811">
    <property type="entry name" value="PHP"/>
    <property type="match status" value="1"/>
</dbReference>
<dbReference type="InterPro" id="IPR003141">
    <property type="entry name" value="Pol/His_phosphatase_N"/>
</dbReference>
<dbReference type="InterPro" id="IPR016195">
    <property type="entry name" value="Pol/histidinol_Pase-like"/>
</dbReference>
<dbReference type="SUPFAM" id="SSF89550">
    <property type="entry name" value="PHP domain-like"/>
    <property type="match status" value="1"/>
</dbReference>
<evidence type="ECO:0000313" key="2">
    <source>
        <dbReference type="EMBL" id="AEX85772.1"/>
    </source>
</evidence>
<dbReference type="EMBL" id="CP003257">
    <property type="protein sequence ID" value="AEX85772.1"/>
    <property type="molecule type" value="Genomic_DNA"/>
</dbReference>
<sequence>MLLDLHSHSTYSDGTYKPEDLILLAKEKNLELYSITDHDNIDAQKEAIEFAKKYDVNYITGVEISCKFKNMFDLLGYGIDINNEKLISTLNRIQDYRKNRNNLMIERLKELGFEITLDEVAEEAQGDVIGRPHFARVLLKKGYVKDREEAFDKYLGDGKLAYIPKQKLQPEEAVSLIKQAGGYPVIAHPKYLKLSPSKLIDLIYYLKPFGLWGIEVYYSKHTRKEIEIFKDIALKTGLMITAGSDFHGENKPEIDLGMSVEDEYLKKSIDVLKG</sequence>
<dbReference type="HOGENOM" id="CLU_067347_1_0_0"/>
<gene>
    <name evidence="2" type="ordered locus">Marpi_1372</name>
</gene>
<reference evidence="3" key="2">
    <citation type="submission" date="2012-01" db="EMBL/GenBank/DDBJ databases">
        <title>Complete sequence of chromosome of Marinitoga piezophila KA3.</title>
        <authorList>
            <person name="Lucas S."/>
            <person name="Han J."/>
            <person name="Lapidus A."/>
            <person name="Cheng J.-F."/>
            <person name="Goodwin L."/>
            <person name="Pitluck S."/>
            <person name="Peters L."/>
            <person name="Mikhailova N."/>
            <person name="Teshima H."/>
            <person name="Detter J.C."/>
            <person name="Han C."/>
            <person name="Tapia R."/>
            <person name="Land M."/>
            <person name="Hauser L."/>
            <person name="Kyrpides N."/>
            <person name="Ivanova N."/>
            <person name="Pagani I."/>
            <person name="Jebbar M."/>
            <person name="Vannier P."/>
            <person name="Oger P."/>
            <person name="Cario A."/>
            <person name="Bartlett D."/>
            <person name="Noll K.M."/>
            <person name="Woyke T."/>
        </authorList>
    </citation>
    <scope>NUCLEOTIDE SEQUENCE [LARGE SCALE GENOMIC DNA]</scope>
    <source>
        <strain evidence="3">DSM 14283 / JCM 11233 / KA3</strain>
    </source>
</reference>
<dbReference type="Gene3D" id="1.10.150.650">
    <property type="match status" value="1"/>
</dbReference>
<dbReference type="AlphaFoldDB" id="H2J3F6"/>
<dbReference type="KEGG" id="mpz:Marpi_1372"/>
<protein>
    <submittedName>
        <fullName evidence="2">Putative metal-dependent phosphoesterase, PHP family</fullName>
    </submittedName>
</protein>